<proteinExistence type="predicted"/>
<feature type="coiled-coil region" evidence="1">
    <location>
        <begin position="368"/>
        <end position="395"/>
    </location>
</feature>
<reference evidence="2 3" key="1">
    <citation type="submission" date="2022-03" db="EMBL/GenBank/DDBJ databases">
        <authorList>
            <person name="He Y."/>
        </authorList>
    </citation>
    <scope>NUCLEOTIDE SEQUENCE [LARGE SCALE GENOMIC DNA]</scope>
    <source>
        <strain evidence="2 3">TK19116</strain>
    </source>
</reference>
<dbReference type="EMBL" id="JAKZEU010000002">
    <property type="protein sequence ID" value="MCQ0970148.1"/>
    <property type="molecule type" value="Genomic_DNA"/>
</dbReference>
<organism evidence="2 3">
    <name type="scientific">Paracoccus albicereus</name>
    <dbReference type="NCBI Taxonomy" id="2922394"/>
    <lineage>
        <taxon>Bacteria</taxon>
        <taxon>Pseudomonadati</taxon>
        <taxon>Pseudomonadota</taxon>
        <taxon>Alphaproteobacteria</taxon>
        <taxon>Rhodobacterales</taxon>
        <taxon>Paracoccaceae</taxon>
        <taxon>Paracoccus</taxon>
    </lineage>
</organism>
<sequence length="624" mass="69120">MSQDSRELSFVADEKIADDITAAQNRAILWQPRFMTEGANLCLTPAIFWLVSVVRPNKAVVLGLGEGQAFAAVAQAMNKLDSDGEAIGVAGESDGPKSVLVLKVHLDQLYRDTTTILPYSDEGFFRNRLEPGCVDLLVIDAVKAAVLSELDLTAWMTSVADDGVLAVIRSDDDQNKGGALHRALRSWQTTYIDVGSGIDLFQRNRSVLDAPMLSRPGQTLLRRLGHGIEAIASRDASIKLLAKNKTLLSDTDTARQDAEKRLSELEKAYASQSRRCAQLGSELHDRRSQTNDLLAHVATLTEEASSKAQEHADARRRLLDQAAQARKLDDGREAELLRLRKIIAEARAHIETQEVELSNIRIATEQSKAIYDQRIGSLQREIEDARAEIGRKSAQCLIVTQIAEEARCEAVEQAAARIALADQAAEVQKAADECQSKRQLLQNEVDIANAQIEDYAAKNANLEGATEDLRVKTRKQEAEIAVLSEQIVRAAEAVNGRAVFLRKLQTQLEDARAEITLNSIQRIRLTEIAEEARLEADTCAAASLRMKTQIDVDREEIVSLGAEVDTLKLVVKRHVEKASILNAKLDQVKKKLRTENTRRIALQSSLSWRLTAPLRSVNSWLKWR</sequence>
<name>A0ABT1MPD0_9RHOB</name>
<evidence type="ECO:0000313" key="2">
    <source>
        <dbReference type="EMBL" id="MCQ0970148.1"/>
    </source>
</evidence>
<comment type="caution">
    <text evidence="2">The sequence shown here is derived from an EMBL/GenBank/DDBJ whole genome shotgun (WGS) entry which is preliminary data.</text>
</comment>
<keyword evidence="3" id="KW-1185">Reference proteome</keyword>
<evidence type="ECO:0008006" key="4">
    <source>
        <dbReference type="Google" id="ProtNLM"/>
    </source>
</evidence>
<dbReference type="RefSeq" id="WP_255329140.1">
    <property type="nucleotide sequence ID" value="NZ_JAKZEU010000002.1"/>
</dbReference>
<evidence type="ECO:0000256" key="1">
    <source>
        <dbReference type="SAM" id="Coils"/>
    </source>
</evidence>
<dbReference type="Proteomes" id="UP001203945">
    <property type="component" value="Unassembled WGS sequence"/>
</dbReference>
<accession>A0ABT1MPD0</accession>
<protein>
    <recommendedName>
        <fullName evidence="4">Chromosome partition protein Smc</fullName>
    </recommendedName>
</protein>
<feature type="coiled-coil region" evidence="1">
    <location>
        <begin position="248"/>
        <end position="282"/>
    </location>
</feature>
<evidence type="ECO:0000313" key="3">
    <source>
        <dbReference type="Proteomes" id="UP001203945"/>
    </source>
</evidence>
<gene>
    <name evidence="2" type="ORF">MLD63_06910</name>
</gene>
<feature type="coiled-coil region" evidence="1">
    <location>
        <begin position="424"/>
        <end position="472"/>
    </location>
</feature>
<keyword evidence="1" id="KW-0175">Coiled coil</keyword>